<protein>
    <submittedName>
        <fullName evidence="2">Uncharacterized protein</fullName>
    </submittedName>
</protein>
<proteinExistence type="predicted"/>
<feature type="region of interest" description="Disordered" evidence="1">
    <location>
        <begin position="376"/>
        <end position="466"/>
    </location>
</feature>
<organism evidence="2">
    <name type="scientific">Tetraselmis sp. GSL018</name>
    <dbReference type="NCBI Taxonomy" id="582737"/>
    <lineage>
        <taxon>Eukaryota</taxon>
        <taxon>Viridiplantae</taxon>
        <taxon>Chlorophyta</taxon>
        <taxon>core chlorophytes</taxon>
        <taxon>Chlorodendrophyceae</taxon>
        <taxon>Chlorodendrales</taxon>
        <taxon>Chlorodendraceae</taxon>
        <taxon>Tetraselmis</taxon>
    </lineage>
</organism>
<dbReference type="EMBL" id="GBEZ01013544">
    <property type="protein sequence ID" value="JAC72452.1"/>
    <property type="molecule type" value="Transcribed_RNA"/>
</dbReference>
<evidence type="ECO:0000256" key="1">
    <source>
        <dbReference type="SAM" id="MobiDB-lite"/>
    </source>
</evidence>
<feature type="compositionally biased region" description="Basic residues" evidence="1">
    <location>
        <begin position="398"/>
        <end position="407"/>
    </location>
</feature>
<dbReference type="AlphaFoldDB" id="A0A061RHN2"/>
<sequence>QEKKSQLVAPADSGPLKMGCAASSQRTLPLREVVVSSGCTTAGISDASELSGCGRPEAFQQGSFVAQALHEVGKAQDLHDVSDADELNRQSSEGKNWQGVPLPGHSEPAELIGVTVAWFLGAFSSRVEEAFPAEERDSCTTADVIKRCVIPDTGEDRCCYADLPWAETRRPDFLVSHAHRRPFRELRHCLERRFAGESSSAAVWLDFLALNHHSDAPGTADATRAALRTAAGSAMATLVVLDAEAVCLTRARCLWEIHAAASADPADAAGKLEILPHALDIGSASEVGEAVSSVDVRKAAARDPAERKAILADVDRSVGAHRFDERVRRALAHAVERATRGAPGESAEGAALLAVAGSALRASGQLQRAQPLLQSSLRRPPRGGAWRSCTRLGASPGRRARCSRRRSGPSAGCWGPRTRGPRRAWATSPGWPPASATLPAPRRCTGRRCRAAGPPGGTRTPRPPSP</sequence>
<gene>
    <name evidence="2" type="ORF">TSPGSL018_31307</name>
</gene>
<reference evidence="2" key="1">
    <citation type="submission" date="2014-05" db="EMBL/GenBank/DDBJ databases">
        <title>The transcriptome of the halophilic microalga Tetraselmis sp. GSL018 isolated from the Great Salt Lake, Utah.</title>
        <authorList>
            <person name="Jinkerson R.E."/>
            <person name="D'Adamo S."/>
            <person name="Posewitz M.C."/>
        </authorList>
    </citation>
    <scope>NUCLEOTIDE SEQUENCE</scope>
    <source>
        <strain evidence="2">GSL018</strain>
    </source>
</reference>
<accession>A0A061RHN2</accession>
<feature type="compositionally biased region" description="Low complexity" evidence="1">
    <location>
        <begin position="451"/>
        <end position="460"/>
    </location>
</feature>
<name>A0A061RHN2_9CHLO</name>
<evidence type="ECO:0000313" key="2">
    <source>
        <dbReference type="EMBL" id="JAC72452.1"/>
    </source>
</evidence>
<feature type="non-terminal residue" evidence="2">
    <location>
        <position position="1"/>
    </location>
</feature>